<dbReference type="KEGG" id="thao:NI17_018000"/>
<accession>A0AA97M366</accession>
<keyword evidence="2" id="KW-1185">Reference proteome</keyword>
<sequence length="57" mass="6419">MPTDGEYKTWPPYIDLAGVRVYLATVWAKWVVSASRLGTARPVTINRDDLVNPDVED</sequence>
<evidence type="ECO:0000313" key="1">
    <source>
        <dbReference type="EMBL" id="UOE18677.1"/>
    </source>
</evidence>
<proteinExistence type="predicted"/>
<dbReference type="EMBL" id="CP063196">
    <property type="protein sequence ID" value="UOE18677.1"/>
    <property type="molecule type" value="Genomic_DNA"/>
</dbReference>
<organism evidence="1 2">
    <name type="scientific">Thermobifida halotolerans</name>
    <dbReference type="NCBI Taxonomy" id="483545"/>
    <lineage>
        <taxon>Bacteria</taxon>
        <taxon>Bacillati</taxon>
        <taxon>Actinomycetota</taxon>
        <taxon>Actinomycetes</taxon>
        <taxon>Streptosporangiales</taxon>
        <taxon>Nocardiopsidaceae</taxon>
        <taxon>Thermobifida</taxon>
    </lineage>
</organism>
<protein>
    <submittedName>
        <fullName evidence="1">Uncharacterized protein</fullName>
    </submittedName>
</protein>
<gene>
    <name evidence="1" type="ORF">NI17_018000</name>
</gene>
<dbReference type="AlphaFoldDB" id="A0AA97M366"/>
<dbReference type="RefSeq" id="WP_157129662.1">
    <property type="nucleotide sequence ID" value="NZ_CP063196.1"/>
</dbReference>
<evidence type="ECO:0000313" key="2">
    <source>
        <dbReference type="Proteomes" id="UP000265719"/>
    </source>
</evidence>
<dbReference type="Proteomes" id="UP000265719">
    <property type="component" value="Chromosome"/>
</dbReference>
<reference evidence="1" key="1">
    <citation type="submission" date="2020-10" db="EMBL/GenBank/DDBJ databases">
        <title>De novo genome project of the cellulose decomposer Thermobifida halotolerans type strain.</title>
        <authorList>
            <person name="Nagy I."/>
            <person name="Horvath B."/>
            <person name="Kukolya J."/>
            <person name="Nagy I."/>
            <person name="Orsini M."/>
        </authorList>
    </citation>
    <scope>NUCLEOTIDE SEQUENCE</scope>
    <source>
        <strain evidence="1">DSM 44931</strain>
    </source>
</reference>
<name>A0AA97M366_9ACTN</name>